<evidence type="ECO:0000256" key="2">
    <source>
        <dbReference type="ARBA" id="ARBA00022723"/>
    </source>
</evidence>
<proteinExistence type="inferred from homology"/>
<dbReference type="Gene3D" id="3.40.50.970">
    <property type="match status" value="2"/>
</dbReference>
<dbReference type="HAMAP" id="MF_01659">
    <property type="entry name" value="MenD"/>
    <property type="match status" value="1"/>
</dbReference>
<accession>A0ABU9L072</accession>
<evidence type="ECO:0000256" key="3">
    <source>
        <dbReference type="ARBA" id="ARBA00022842"/>
    </source>
</evidence>
<dbReference type="InterPro" id="IPR011766">
    <property type="entry name" value="TPP_enzyme_TPP-bd"/>
</dbReference>
<comment type="cofactor">
    <cofactor evidence="6">
        <name>Mg(2+)</name>
        <dbReference type="ChEBI" id="CHEBI:18420"/>
    </cofactor>
    <cofactor evidence="6">
        <name>Mn(2+)</name>
        <dbReference type="ChEBI" id="CHEBI:29035"/>
    </cofactor>
</comment>
<dbReference type="RefSeq" id="WP_342159808.1">
    <property type="nucleotide sequence ID" value="NZ_JBCDNA010000002.1"/>
</dbReference>
<dbReference type="InterPro" id="IPR032264">
    <property type="entry name" value="MenD_middle"/>
</dbReference>
<gene>
    <name evidence="6 10" type="primary">menD</name>
    <name evidence="10" type="ORF">AABB81_08020</name>
</gene>
<dbReference type="NCBIfam" id="TIGR00173">
    <property type="entry name" value="menD"/>
    <property type="match status" value="1"/>
</dbReference>
<feature type="domain" description="Thiamine pyrophosphate enzyme TPP-binding" evidence="7">
    <location>
        <begin position="418"/>
        <end position="556"/>
    </location>
</feature>
<dbReference type="PIRSF" id="PIRSF004983">
    <property type="entry name" value="MenD"/>
    <property type="match status" value="1"/>
</dbReference>
<evidence type="ECO:0000259" key="7">
    <source>
        <dbReference type="Pfam" id="PF02775"/>
    </source>
</evidence>
<dbReference type="EMBL" id="JBCDNA010000002">
    <property type="protein sequence ID" value="MEL4455839.1"/>
    <property type="molecule type" value="Genomic_DNA"/>
</dbReference>
<comment type="pathway">
    <text evidence="6">Quinol/quinone metabolism; 1,4-dihydroxy-2-naphthoate biosynthesis; 1,4-dihydroxy-2-naphthoate from chorismate: step 2/7.</text>
</comment>
<dbReference type="GO" id="GO:0070204">
    <property type="term" value="F:2-succinyl-5-enolpyruvyl-6-hydroxy-3-cyclohexene-1-carboxylic-acid synthase activity"/>
    <property type="evidence" value="ECO:0007669"/>
    <property type="project" value="UniProtKB-EC"/>
</dbReference>
<comment type="similarity">
    <text evidence="6">Belongs to the TPP enzyme family. MenD subfamily.</text>
</comment>
<keyword evidence="4 6" id="KW-0786">Thiamine pyrophosphate</keyword>
<evidence type="ECO:0000256" key="5">
    <source>
        <dbReference type="ARBA" id="ARBA00023211"/>
    </source>
</evidence>
<comment type="pathway">
    <text evidence="6">Quinol/quinone metabolism; menaquinone biosynthesis.</text>
</comment>
<evidence type="ECO:0000313" key="10">
    <source>
        <dbReference type="EMBL" id="MEL4455839.1"/>
    </source>
</evidence>
<comment type="subunit">
    <text evidence="6">Homodimer.</text>
</comment>
<feature type="domain" description="Thiamine pyrophosphate enzyme N-terminal TPP-binding" evidence="8">
    <location>
        <begin position="11"/>
        <end position="118"/>
    </location>
</feature>
<organism evidence="10 11">
    <name type="scientific">Lutimonas vermicola</name>
    <dbReference type="NCBI Taxonomy" id="414288"/>
    <lineage>
        <taxon>Bacteria</taxon>
        <taxon>Pseudomonadati</taxon>
        <taxon>Bacteroidota</taxon>
        <taxon>Flavobacteriia</taxon>
        <taxon>Flavobacteriales</taxon>
        <taxon>Flavobacteriaceae</taxon>
        <taxon>Lutimonas</taxon>
    </lineage>
</organism>
<dbReference type="InterPro" id="IPR004433">
    <property type="entry name" value="MenaQ_synth_MenD"/>
</dbReference>
<dbReference type="PANTHER" id="PTHR42916:SF1">
    <property type="entry name" value="PROTEIN PHYLLO, CHLOROPLASTIC"/>
    <property type="match status" value="1"/>
</dbReference>
<keyword evidence="11" id="KW-1185">Reference proteome</keyword>
<reference evidence="10 11" key="1">
    <citation type="submission" date="2024-04" db="EMBL/GenBank/DDBJ databases">
        <title>whole genome sequencing of Lutimonas vermicola strain IMCC1616.</title>
        <authorList>
            <person name="Bae S.S."/>
        </authorList>
    </citation>
    <scope>NUCLEOTIDE SEQUENCE [LARGE SCALE GENOMIC DNA]</scope>
    <source>
        <strain evidence="10 11">IMCC1616</strain>
    </source>
</reference>
<evidence type="ECO:0000259" key="9">
    <source>
        <dbReference type="Pfam" id="PF16582"/>
    </source>
</evidence>
<feature type="domain" description="Menaquinone biosynthesis protein MenD middle" evidence="9">
    <location>
        <begin position="233"/>
        <end position="402"/>
    </location>
</feature>
<evidence type="ECO:0000259" key="8">
    <source>
        <dbReference type="Pfam" id="PF02776"/>
    </source>
</evidence>
<dbReference type="PANTHER" id="PTHR42916">
    <property type="entry name" value="2-SUCCINYL-5-ENOLPYRUVYL-6-HYDROXY-3-CYCLOHEXENE-1-CARBOXYLATE SYNTHASE"/>
    <property type="match status" value="1"/>
</dbReference>
<dbReference type="CDD" id="cd07037">
    <property type="entry name" value="TPP_PYR_MenD"/>
    <property type="match status" value="1"/>
</dbReference>
<comment type="function">
    <text evidence="6">Catalyzes the thiamine diphosphate-dependent decarboxylation of 2-oxoglutarate and the subsequent addition of the resulting succinic semialdehyde-thiamine pyrophosphate anion to isochorismate to yield 2-succinyl-5-enolpyruvyl-6-hydroxy-3-cyclohexene-1-carboxylate (SEPHCHC).</text>
</comment>
<evidence type="ECO:0000256" key="4">
    <source>
        <dbReference type="ARBA" id="ARBA00023052"/>
    </source>
</evidence>
<evidence type="ECO:0000256" key="1">
    <source>
        <dbReference type="ARBA" id="ARBA00022679"/>
    </source>
</evidence>
<evidence type="ECO:0000256" key="6">
    <source>
        <dbReference type="HAMAP-Rule" id="MF_01659"/>
    </source>
</evidence>
<dbReference type="Proteomes" id="UP001474120">
    <property type="component" value="Unassembled WGS sequence"/>
</dbReference>
<dbReference type="Pfam" id="PF16582">
    <property type="entry name" value="TPP_enzyme_M_2"/>
    <property type="match status" value="1"/>
</dbReference>
<dbReference type="Gene3D" id="3.40.50.1220">
    <property type="entry name" value="TPP-binding domain"/>
    <property type="match status" value="1"/>
</dbReference>
<keyword evidence="1 6" id="KW-0808">Transferase</keyword>
<comment type="caution">
    <text evidence="10">The sequence shown here is derived from an EMBL/GenBank/DDBJ whole genome shotgun (WGS) entry which is preliminary data.</text>
</comment>
<keyword evidence="5 6" id="KW-0464">Manganese</keyword>
<sequence>MTLMPKYPKKKLAQLLMQTCVNHGIEQVVISPGSRNAPLTLGFVNHPKVKTFSIVDERCAAFFALGLAQQSGKTVALLCTSGSALLNYYPAIAEAYYSKIPLLVISADRPKRLLDIGDGQTIRQEGVFSNHILFQTNLNSEDQINLYNDLETMLVENAKAIVEALVSAASGRGPVHINVPFDEPLYETVDHLYDFGSLSNKKEPVLTGSLLEEEPLQLEDLENFSLIWNGSDKKMVIIGSIDPDELLQAQMTHLIKDPSVIILTETTSNVADDKFINSIDQLIFPLNDVDFEALKPEILLTFGGMVISKRIKQMLRKHPPQHHWHVDAHRSLDTYHSMTRHFEISPQLFFSQFFFLTKTVDSSYQDKWLVLKEARKIKHDNFVLNLSFSDLKVFDQVLNSLPGSINLQLANSSVIRYAQLFDLDPTIKVYCNRGTSGIDGSTSTALGAAFQNGGQTVFITGDISFFYDSNGLWNKYIPVDFRIIIVNNAGGGIFKFIPGPKSSGALDYFETSHQLNASALCEMFGFDYFDARDGLQLETHLAKFYAPSNKPALLEVFTSSDVNDAILGDYFDNLK</sequence>
<protein>
    <recommendedName>
        <fullName evidence="6">2-succinyl-5-enolpyruvyl-6-hydroxy-3-cyclohexene-1-carboxylate synthase</fullName>
        <shortName evidence="6">SEPHCHC synthase</shortName>
        <ecNumber evidence="6">2.2.1.9</ecNumber>
    </recommendedName>
    <alternativeName>
        <fullName evidence="6">Menaquinone biosynthesis protein MenD</fullName>
    </alternativeName>
</protein>
<comment type="cofactor">
    <cofactor evidence="6">
        <name>thiamine diphosphate</name>
        <dbReference type="ChEBI" id="CHEBI:58937"/>
    </cofactor>
    <text evidence="6">Binds 1 thiamine pyrophosphate per subunit.</text>
</comment>
<keyword evidence="3 6" id="KW-0460">Magnesium</keyword>
<dbReference type="InterPro" id="IPR012001">
    <property type="entry name" value="Thiamin_PyroP_enz_TPP-bd_dom"/>
</dbReference>
<keyword evidence="2 6" id="KW-0479">Metal-binding</keyword>
<dbReference type="Pfam" id="PF02776">
    <property type="entry name" value="TPP_enzyme_N"/>
    <property type="match status" value="1"/>
</dbReference>
<evidence type="ECO:0000313" key="11">
    <source>
        <dbReference type="Proteomes" id="UP001474120"/>
    </source>
</evidence>
<dbReference type="CDD" id="cd02009">
    <property type="entry name" value="TPP_SHCHC_synthase"/>
    <property type="match status" value="1"/>
</dbReference>
<dbReference type="EC" id="2.2.1.9" evidence="6"/>
<dbReference type="Pfam" id="PF02775">
    <property type="entry name" value="TPP_enzyme_C"/>
    <property type="match status" value="1"/>
</dbReference>
<keyword evidence="6" id="KW-0474">Menaquinone biosynthesis</keyword>
<comment type="catalytic activity">
    <reaction evidence="6">
        <text>isochorismate + 2-oxoglutarate + H(+) = 5-enolpyruvoyl-6-hydroxy-2-succinyl-cyclohex-3-ene-1-carboxylate + CO2</text>
        <dbReference type="Rhea" id="RHEA:25593"/>
        <dbReference type="ChEBI" id="CHEBI:15378"/>
        <dbReference type="ChEBI" id="CHEBI:16526"/>
        <dbReference type="ChEBI" id="CHEBI:16810"/>
        <dbReference type="ChEBI" id="CHEBI:29780"/>
        <dbReference type="ChEBI" id="CHEBI:58818"/>
        <dbReference type="EC" id="2.2.1.9"/>
    </reaction>
</comment>
<dbReference type="SUPFAM" id="SSF52518">
    <property type="entry name" value="Thiamin diphosphate-binding fold (THDP-binding)"/>
    <property type="match status" value="2"/>
</dbReference>
<name>A0ABU9L072_9FLAO</name>
<dbReference type="InterPro" id="IPR029061">
    <property type="entry name" value="THDP-binding"/>
</dbReference>